<dbReference type="EMBL" id="FXTO01000002">
    <property type="protein sequence ID" value="SMO40853.1"/>
    <property type="molecule type" value="Genomic_DNA"/>
</dbReference>
<feature type="domain" description="HTH marR-type" evidence="4">
    <location>
        <begin position="1"/>
        <end position="137"/>
    </location>
</feature>
<evidence type="ECO:0000256" key="3">
    <source>
        <dbReference type="ARBA" id="ARBA00023163"/>
    </source>
</evidence>
<reference evidence="5 6" key="1">
    <citation type="submission" date="2017-05" db="EMBL/GenBank/DDBJ databases">
        <authorList>
            <person name="Varghese N."/>
            <person name="Submissions S."/>
        </authorList>
    </citation>
    <scope>NUCLEOTIDE SEQUENCE [LARGE SCALE GENOMIC DNA]</scope>
    <source>
        <strain evidence="5 6">DSM 29506</strain>
    </source>
</reference>
<dbReference type="Proteomes" id="UP000316030">
    <property type="component" value="Unassembled WGS sequence"/>
</dbReference>
<proteinExistence type="predicted"/>
<evidence type="ECO:0000256" key="2">
    <source>
        <dbReference type="ARBA" id="ARBA00023125"/>
    </source>
</evidence>
<dbReference type="InterPro" id="IPR036390">
    <property type="entry name" value="WH_DNA-bd_sf"/>
</dbReference>
<protein>
    <submittedName>
        <fullName evidence="5">DNA-binding transcriptional regulator, MarR family</fullName>
    </submittedName>
</protein>
<name>A0A521B161_9RHOB</name>
<dbReference type="Gene3D" id="1.10.10.10">
    <property type="entry name" value="Winged helix-like DNA-binding domain superfamily/Winged helix DNA-binding domain"/>
    <property type="match status" value="1"/>
</dbReference>
<accession>A0A521B161</accession>
<dbReference type="SMART" id="SM00347">
    <property type="entry name" value="HTH_MARR"/>
    <property type="match status" value="1"/>
</dbReference>
<dbReference type="GO" id="GO:0003700">
    <property type="term" value="F:DNA-binding transcription factor activity"/>
    <property type="evidence" value="ECO:0007669"/>
    <property type="project" value="InterPro"/>
</dbReference>
<keyword evidence="3" id="KW-0804">Transcription</keyword>
<dbReference type="AlphaFoldDB" id="A0A521B161"/>
<evidence type="ECO:0000256" key="1">
    <source>
        <dbReference type="ARBA" id="ARBA00023015"/>
    </source>
</evidence>
<dbReference type="PANTHER" id="PTHR42756">
    <property type="entry name" value="TRANSCRIPTIONAL REGULATOR, MARR"/>
    <property type="match status" value="1"/>
</dbReference>
<dbReference type="SUPFAM" id="SSF46785">
    <property type="entry name" value="Winged helix' DNA-binding domain"/>
    <property type="match status" value="1"/>
</dbReference>
<dbReference type="PRINTS" id="PR00598">
    <property type="entry name" value="HTHMARR"/>
</dbReference>
<keyword evidence="1" id="KW-0805">Transcription regulation</keyword>
<dbReference type="RefSeq" id="WP_142491792.1">
    <property type="nucleotide sequence ID" value="NZ_FXTO01000002.1"/>
</dbReference>
<evidence type="ECO:0000313" key="5">
    <source>
        <dbReference type="EMBL" id="SMO40853.1"/>
    </source>
</evidence>
<gene>
    <name evidence="5" type="ORF">SAMN06265173_10214</name>
</gene>
<dbReference type="GO" id="GO:0003677">
    <property type="term" value="F:DNA binding"/>
    <property type="evidence" value="ECO:0007669"/>
    <property type="project" value="UniProtKB-KW"/>
</dbReference>
<dbReference type="PANTHER" id="PTHR42756:SF1">
    <property type="entry name" value="TRANSCRIPTIONAL REPRESSOR OF EMRAB OPERON"/>
    <property type="match status" value="1"/>
</dbReference>
<dbReference type="InterPro" id="IPR000835">
    <property type="entry name" value="HTH_MarR-typ"/>
</dbReference>
<dbReference type="InterPro" id="IPR036388">
    <property type="entry name" value="WH-like_DNA-bd_sf"/>
</dbReference>
<evidence type="ECO:0000313" key="6">
    <source>
        <dbReference type="Proteomes" id="UP000316030"/>
    </source>
</evidence>
<dbReference type="Pfam" id="PF12802">
    <property type="entry name" value="MarR_2"/>
    <property type="match status" value="1"/>
</dbReference>
<dbReference type="OrthoDB" id="8906692at2"/>
<organism evidence="5 6">
    <name type="scientific">Thalassovita litoralis</name>
    <dbReference type="NCBI Taxonomy" id="1010611"/>
    <lineage>
        <taxon>Bacteria</taxon>
        <taxon>Pseudomonadati</taxon>
        <taxon>Pseudomonadota</taxon>
        <taxon>Alphaproteobacteria</taxon>
        <taxon>Rhodobacterales</taxon>
        <taxon>Roseobacteraceae</taxon>
        <taxon>Thalassovita</taxon>
    </lineage>
</organism>
<keyword evidence="6" id="KW-1185">Reference proteome</keyword>
<dbReference type="PROSITE" id="PS50995">
    <property type="entry name" value="HTH_MARR_2"/>
    <property type="match status" value="1"/>
</dbReference>
<sequence>MQLTDFFPYRLAVTAESFSRHLVDVYQTDFGLTREEWRLLFLLADVDQITSLELSKRTSLDKVQVSRAADRLNKKGLITRATPSEDRRLRLYSCTEKGHDLFATVHPLIRARAASILDAMPDADRAALEQGITALYAAIHRIDTQTA</sequence>
<evidence type="ECO:0000259" key="4">
    <source>
        <dbReference type="PROSITE" id="PS50995"/>
    </source>
</evidence>
<keyword evidence="2 5" id="KW-0238">DNA-binding</keyword>